<sequence>MPLVACPVCEKQVSKRALSCPGCGEPDPARYHSRNTWLSRLFWLLVWIGIGAAVWYKVIPLVMDIFKQ</sequence>
<reference evidence="3" key="1">
    <citation type="submission" date="2016-02" db="EMBL/GenBank/DDBJ databases">
        <authorList>
            <person name="Rodrigo-Torres Lidia"/>
            <person name="Arahal R.David."/>
        </authorList>
    </citation>
    <scope>NUCLEOTIDE SEQUENCE [LARGE SCALE GENOMIC DNA]</scope>
    <source>
        <strain evidence="3">CECT 8713</strain>
    </source>
</reference>
<accession>A0A128F2F7</accession>
<feature type="transmembrane region" description="Helical" evidence="1">
    <location>
        <begin position="41"/>
        <end position="59"/>
    </location>
</feature>
<dbReference type="Proteomes" id="UP000073601">
    <property type="component" value="Unassembled WGS sequence"/>
</dbReference>
<dbReference type="RefSeq" id="WP_062707837.1">
    <property type="nucleotide sequence ID" value="NZ_CAWRCI010000012.1"/>
</dbReference>
<keyword evidence="1" id="KW-0812">Transmembrane</keyword>
<keyword evidence="1" id="KW-0472">Membrane</keyword>
<dbReference type="AlphaFoldDB" id="A0A128F2F7"/>
<evidence type="ECO:0000313" key="2">
    <source>
        <dbReference type="EMBL" id="CZF80977.1"/>
    </source>
</evidence>
<evidence type="ECO:0000256" key="1">
    <source>
        <dbReference type="SAM" id="Phobius"/>
    </source>
</evidence>
<dbReference type="EMBL" id="FIZY01000012">
    <property type="protein sequence ID" value="CZF80977.1"/>
    <property type="molecule type" value="Genomic_DNA"/>
</dbReference>
<keyword evidence="1" id="KW-1133">Transmembrane helix</keyword>
<gene>
    <name evidence="2" type="ORF">GMA8713_01665</name>
</gene>
<dbReference type="OrthoDB" id="5879670at2"/>
<proteinExistence type="predicted"/>
<organism evidence="2 3">
    <name type="scientific">Grimontia marina</name>
    <dbReference type="NCBI Taxonomy" id="646534"/>
    <lineage>
        <taxon>Bacteria</taxon>
        <taxon>Pseudomonadati</taxon>
        <taxon>Pseudomonadota</taxon>
        <taxon>Gammaproteobacteria</taxon>
        <taxon>Vibrionales</taxon>
        <taxon>Vibrionaceae</taxon>
        <taxon>Grimontia</taxon>
    </lineage>
</organism>
<keyword evidence="3" id="KW-1185">Reference proteome</keyword>
<protein>
    <recommendedName>
        <fullName evidence="4">Zinc-ribbon domain-containing protein</fullName>
    </recommendedName>
</protein>
<evidence type="ECO:0000313" key="3">
    <source>
        <dbReference type="Proteomes" id="UP000073601"/>
    </source>
</evidence>
<evidence type="ECO:0008006" key="4">
    <source>
        <dbReference type="Google" id="ProtNLM"/>
    </source>
</evidence>
<name>A0A128F2F7_9GAMM</name>